<dbReference type="PANTHER" id="PTHR46268:SF6">
    <property type="entry name" value="UNIVERSAL STRESS PROTEIN UP12"/>
    <property type="match status" value="1"/>
</dbReference>
<dbReference type="Gene3D" id="3.40.50.12370">
    <property type="match status" value="1"/>
</dbReference>
<dbReference type="CDD" id="cd00293">
    <property type="entry name" value="USP-like"/>
    <property type="match status" value="1"/>
</dbReference>
<evidence type="ECO:0000313" key="4">
    <source>
        <dbReference type="Proteomes" id="UP000607559"/>
    </source>
</evidence>
<gene>
    <name evidence="3" type="ORF">GCM10011511_51180</name>
</gene>
<dbReference type="RefSeq" id="WP_188937196.1">
    <property type="nucleotide sequence ID" value="NZ_BMJC01000006.1"/>
</dbReference>
<evidence type="ECO:0000259" key="2">
    <source>
        <dbReference type="Pfam" id="PF00582"/>
    </source>
</evidence>
<reference evidence="3" key="2">
    <citation type="submission" date="2020-09" db="EMBL/GenBank/DDBJ databases">
        <authorList>
            <person name="Sun Q."/>
            <person name="Zhou Y."/>
        </authorList>
    </citation>
    <scope>NUCLEOTIDE SEQUENCE</scope>
    <source>
        <strain evidence="3">CGMCC 1.15448</strain>
    </source>
</reference>
<accession>A0A8J2XW50</accession>
<evidence type="ECO:0000313" key="3">
    <source>
        <dbReference type="EMBL" id="GGB21184.1"/>
    </source>
</evidence>
<organism evidence="3 4">
    <name type="scientific">Puia dinghuensis</name>
    <dbReference type="NCBI Taxonomy" id="1792502"/>
    <lineage>
        <taxon>Bacteria</taxon>
        <taxon>Pseudomonadati</taxon>
        <taxon>Bacteroidota</taxon>
        <taxon>Chitinophagia</taxon>
        <taxon>Chitinophagales</taxon>
        <taxon>Chitinophagaceae</taxon>
        <taxon>Puia</taxon>
    </lineage>
</organism>
<dbReference type="AlphaFoldDB" id="A0A8J2XW50"/>
<proteinExistence type="inferred from homology"/>
<feature type="domain" description="UspA" evidence="2">
    <location>
        <begin position="1"/>
        <end position="148"/>
    </location>
</feature>
<keyword evidence="4" id="KW-1185">Reference proteome</keyword>
<comment type="similarity">
    <text evidence="1">Belongs to the universal stress protein A family.</text>
</comment>
<dbReference type="Proteomes" id="UP000607559">
    <property type="component" value="Unassembled WGS sequence"/>
</dbReference>
<sequence length="249" mass="27336">MKKILVLVDFSAPSVNAVDYAADLARDKDFGEVILMANLFVPLFEQIVPTADLTQVDAVDISGRKEKMMQQLQKLQTRLEKNLPPAIKTSTVIGSHALLRSVLHEVAADGPSLVIVGISKRNTMEDCSIGRQIIPLAKVTPVPLLVIPPESHYRPIEDVLVARAPADASQPVPPGTTEALVTLFGEVHYQQYALEKKDMLQGVLQAAAERKVQIIIALPGKRSFFYNLTHQNIMHGIVLNAEKPVLILK</sequence>
<evidence type="ECO:0000256" key="1">
    <source>
        <dbReference type="ARBA" id="ARBA00008791"/>
    </source>
</evidence>
<dbReference type="Pfam" id="PF00582">
    <property type="entry name" value="Usp"/>
    <property type="match status" value="1"/>
</dbReference>
<dbReference type="PANTHER" id="PTHR46268">
    <property type="entry name" value="STRESS RESPONSE PROTEIN NHAX"/>
    <property type="match status" value="1"/>
</dbReference>
<protein>
    <recommendedName>
        <fullName evidence="2">UspA domain-containing protein</fullName>
    </recommendedName>
</protein>
<dbReference type="SUPFAM" id="SSF52402">
    <property type="entry name" value="Adenine nucleotide alpha hydrolases-like"/>
    <property type="match status" value="1"/>
</dbReference>
<reference evidence="3" key="1">
    <citation type="journal article" date="2014" name="Int. J. Syst. Evol. Microbiol.">
        <title>Complete genome sequence of Corynebacterium casei LMG S-19264T (=DSM 44701T), isolated from a smear-ripened cheese.</title>
        <authorList>
            <consortium name="US DOE Joint Genome Institute (JGI-PGF)"/>
            <person name="Walter F."/>
            <person name="Albersmeier A."/>
            <person name="Kalinowski J."/>
            <person name="Ruckert C."/>
        </authorList>
    </citation>
    <scope>NUCLEOTIDE SEQUENCE</scope>
    <source>
        <strain evidence="3">CGMCC 1.15448</strain>
    </source>
</reference>
<name>A0A8J2XW50_9BACT</name>
<comment type="caution">
    <text evidence="3">The sequence shown here is derived from an EMBL/GenBank/DDBJ whole genome shotgun (WGS) entry which is preliminary data.</text>
</comment>
<dbReference type="InterPro" id="IPR006016">
    <property type="entry name" value="UspA"/>
</dbReference>
<dbReference type="EMBL" id="BMJC01000006">
    <property type="protein sequence ID" value="GGB21184.1"/>
    <property type="molecule type" value="Genomic_DNA"/>
</dbReference>